<dbReference type="RefSeq" id="WP_138079906.1">
    <property type="nucleotide sequence ID" value="NZ_VAJM01000009.1"/>
</dbReference>
<reference evidence="1 2" key="1">
    <citation type="submission" date="2019-05" db="EMBL/GenBank/DDBJ databases">
        <title>Hymenobacter edaphi sp. nov., isolated from abandoned arsenic-contaminated farmland soil.</title>
        <authorList>
            <person name="Nie L."/>
        </authorList>
    </citation>
    <scope>NUCLEOTIDE SEQUENCE [LARGE SCALE GENOMIC DNA]</scope>
    <source>
        <strain evidence="1 2">1-3-3-8</strain>
    </source>
</reference>
<dbReference type="SUPFAM" id="SSF47240">
    <property type="entry name" value="Ferritin-like"/>
    <property type="match status" value="1"/>
</dbReference>
<name>A0A5R8WMK9_9BACT</name>
<dbReference type="InterPro" id="IPR006311">
    <property type="entry name" value="TAT_signal"/>
</dbReference>
<keyword evidence="2" id="KW-1185">Reference proteome</keyword>
<dbReference type="Proteomes" id="UP000305517">
    <property type="component" value="Unassembled WGS sequence"/>
</dbReference>
<dbReference type="EMBL" id="VAJM01000009">
    <property type="protein sequence ID" value="TLM90622.1"/>
    <property type="molecule type" value="Genomic_DNA"/>
</dbReference>
<comment type="caution">
    <text evidence="1">The sequence shown here is derived from an EMBL/GenBank/DDBJ whole genome shotgun (WGS) entry which is preliminary data.</text>
</comment>
<gene>
    <name evidence="1" type="ORF">FDY95_18115</name>
</gene>
<dbReference type="OrthoDB" id="954262at2"/>
<organism evidence="1 2">
    <name type="scientific">Hymenobacter jeollabukensis</name>
    <dbReference type="NCBI Taxonomy" id="2025313"/>
    <lineage>
        <taxon>Bacteria</taxon>
        <taxon>Pseudomonadati</taxon>
        <taxon>Bacteroidota</taxon>
        <taxon>Cytophagia</taxon>
        <taxon>Cytophagales</taxon>
        <taxon>Hymenobacteraceae</taxon>
        <taxon>Hymenobacter</taxon>
    </lineage>
</organism>
<dbReference type="AlphaFoldDB" id="A0A5R8WMK9"/>
<dbReference type="NCBIfam" id="TIGR01409">
    <property type="entry name" value="TAT_signal_seq"/>
    <property type="match status" value="1"/>
</dbReference>
<protein>
    <submittedName>
        <fullName evidence="1">Ferritin-like domain-containing protein</fullName>
    </submittedName>
</protein>
<dbReference type="InterPro" id="IPR009078">
    <property type="entry name" value="Ferritin-like_SF"/>
</dbReference>
<proteinExistence type="predicted"/>
<accession>A0A5R8WMK9</accession>
<evidence type="ECO:0000313" key="1">
    <source>
        <dbReference type="EMBL" id="TLM90622.1"/>
    </source>
</evidence>
<evidence type="ECO:0000313" key="2">
    <source>
        <dbReference type="Proteomes" id="UP000305517"/>
    </source>
</evidence>
<dbReference type="PROSITE" id="PS51318">
    <property type="entry name" value="TAT"/>
    <property type="match status" value="1"/>
</dbReference>
<dbReference type="Pfam" id="PF13668">
    <property type="entry name" value="Ferritin_2"/>
    <property type="match status" value="1"/>
</dbReference>
<dbReference type="InterPro" id="IPR019546">
    <property type="entry name" value="TAT_signal_bac_arc"/>
</dbReference>
<sequence length="239" mass="24904">MPEASTSTTPSGLSRRTFLTHTGVAAASLLLLTACPDPETPPLTTPTISLTGGDEGVLNYLYLLERTATELYDKVLANPPADLTAAAADLGVLRDINRHNTIHRELLLLTISANGFTANSNIGGLGFDYSSFTLTTRVGVLAAAQSLADLTVAAYCGAARLLSTPVLLRLYVKMMAVKARHAAAVRDLRTPGSFAGSDVVPQSGADAGLNQVLTPAEVLAELSKYTAPIQLSVGSLPTN</sequence>